<sequence>MSSADQNTRARTPTHIDIHDSTSRRHWADLFQVTDERLRKAVRLVGNRVSSVSAYLAK</sequence>
<dbReference type="EMBL" id="MLBY01000001">
    <property type="protein sequence ID" value="MEE7455484.1"/>
    <property type="molecule type" value="Genomic_DNA"/>
</dbReference>
<dbReference type="Proteomes" id="UP001349262">
    <property type="component" value="Unassembled WGS sequence"/>
</dbReference>
<dbReference type="Pfam" id="PF12244">
    <property type="entry name" value="DUF3606"/>
    <property type="match status" value="1"/>
</dbReference>
<keyword evidence="2" id="KW-1185">Reference proteome</keyword>
<name>A0ABU7T4L2_9HYPH</name>
<gene>
    <name evidence="1" type="ORF">MRSR164_01235</name>
</gene>
<protein>
    <submittedName>
        <fullName evidence="1">DUF3606 domain-containing protein</fullName>
    </submittedName>
</protein>
<evidence type="ECO:0000313" key="1">
    <source>
        <dbReference type="EMBL" id="MEE7455484.1"/>
    </source>
</evidence>
<evidence type="ECO:0000313" key="2">
    <source>
        <dbReference type="Proteomes" id="UP001349262"/>
    </source>
</evidence>
<organism evidence="1 2">
    <name type="scientific">Methylobacterium radiotolerans</name>
    <dbReference type="NCBI Taxonomy" id="31998"/>
    <lineage>
        <taxon>Bacteria</taxon>
        <taxon>Pseudomonadati</taxon>
        <taxon>Pseudomonadota</taxon>
        <taxon>Alphaproteobacteria</taxon>
        <taxon>Hyphomicrobiales</taxon>
        <taxon>Methylobacteriaceae</taxon>
        <taxon>Methylobacterium</taxon>
    </lineage>
</organism>
<proteinExistence type="predicted"/>
<accession>A0ABU7T4L2</accession>
<reference evidence="1 2" key="1">
    <citation type="journal article" date="2012" name="Genet. Mol. Biol.">
        <title>Analysis of 16S rRNA and mxaF genes revealing insights into Methylobacterium niche-specific plant association.</title>
        <authorList>
            <person name="Dourado M.N."/>
            <person name="Andreote F.D."/>
            <person name="Dini-Andreote F."/>
            <person name="Conti R."/>
            <person name="Araujo J.M."/>
            <person name="Araujo W.L."/>
        </authorList>
    </citation>
    <scope>NUCLEOTIDE SEQUENCE [LARGE SCALE GENOMIC DNA]</scope>
    <source>
        <strain evidence="1 2">SR1.6/4</strain>
    </source>
</reference>
<comment type="caution">
    <text evidence="1">The sequence shown here is derived from an EMBL/GenBank/DDBJ whole genome shotgun (WGS) entry which is preliminary data.</text>
</comment>
<dbReference type="InterPro" id="IPR022037">
    <property type="entry name" value="DUF3606"/>
</dbReference>